<accession>W1VRN1</accession>
<dbReference type="SUPFAM" id="SSF48371">
    <property type="entry name" value="ARM repeat"/>
    <property type="match status" value="1"/>
</dbReference>
<evidence type="ECO:0000313" key="5">
    <source>
        <dbReference type="Proteomes" id="UP000018852"/>
    </source>
</evidence>
<feature type="transmembrane region" description="Helical" evidence="2">
    <location>
        <begin position="472"/>
        <end position="499"/>
    </location>
</feature>
<dbReference type="Pfam" id="PF20155">
    <property type="entry name" value="TMP_3"/>
    <property type="match status" value="1"/>
</dbReference>
<feature type="transmembrane region" description="Helical" evidence="2">
    <location>
        <begin position="506"/>
        <end position="525"/>
    </location>
</feature>
<keyword evidence="1" id="KW-0175">Coiled coil</keyword>
<feature type="domain" description="Tape measure protein N-terminal" evidence="3">
    <location>
        <begin position="203"/>
        <end position="384"/>
    </location>
</feature>
<dbReference type="NCBIfam" id="TIGR02675">
    <property type="entry name" value="tape_meas_nterm"/>
    <property type="match status" value="1"/>
</dbReference>
<feature type="transmembrane region" description="Helical" evidence="2">
    <location>
        <begin position="670"/>
        <end position="692"/>
    </location>
</feature>
<dbReference type="InterPro" id="IPR011989">
    <property type="entry name" value="ARM-like"/>
</dbReference>
<feature type="transmembrane region" description="Helical" evidence="2">
    <location>
        <begin position="641"/>
        <end position="664"/>
    </location>
</feature>
<keyword evidence="2" id="KW-1133">Transmembrane helix</keyword>
<feature type="transmembrane region" description="Helical" evidence="2">
    <location>
        <begin position="545"/>
        <end position="568"/>
    </location>
</feature>
<dbReference type="Gene3D" id="1.10.287.1490">
    <property type="match status" value="1"/>
</dbReference>
<dbReference type="Gene3D" id="1.25.10.10">
    <property type="entry name" value="Leucine-rich Repeat Variant"/>
    <property type="match status" value="1"/>
</dbReference>
<organism evidence="4 5">
    <name type="scientific">Actinomyces urogenitalis DORA_12</name>
    <dbReference type="NCBI Taxonomy" id="1403939"/>
    <lineage>
        <taxon>Bacteria</taxon>
        <taxon>Bacillati</taxon>
        <taxon>Actinomycetota</taxon>
        <taxon>Actinomycetes</taxon>
        <taxon>Actinomycetales</taxon>
        <taxon>Actinomycetaceae</taxon>
        <taxon>Actinomyces</taxon>
    </lineage>
</organism>
<evidence type="ECO:0000313" key="4">
    <source>
        <dbReference type="EMBL" id="ETJ07460.1"/>
    </source>
</evidence>
<keyword evidence="2" id="KW-0472">Membrane</keyword>
<sequence length="693" mass="71688">MADSSFGLKLGLEGEREFKKALTDINREIKVLGSEMTLVASQFDKSDTSIAAYASRNEVLNKQIDAQKQKIDTLRQALSNAASSFGESDARTKNWQIQLNNAEATLNGLEGELKDNNAAISKMGASADASGAQVADAAKDADKLGGAVDDLGDDLDDTSGKTRIFGDVLKANLASEAIMAGIRGIGSAIKSIAGGFTNAMKDGVSYNAQMEQYTTSFTTMLGDQAKAQQLVNDLKTQAAKTPFGMGDLAKNTQTLMAFGMSADEAKLRLGQLGDISQGDAQKMESLTLAFAQVSSAGKLSGQDLLQMINAEFNPLEEISRKTGKSISQLKDEMAKSAISADMVADAFASATGEGGRFYRAMDAQSKTFSGQLSTLQDGVANLKGVVAGGLSTMLAGTVMPMVNGWVDELTTAFQTGSAPAMIDTFGTILQEALTFISAQLPSVIDTGMKILTALLDGIIAVLPQLAQTATTLIISLVQAIITALPSLLSAAVQVVTTLVSGIGQALPTLIPAAVQMIATLVQALADSLPQILTAALTLITGLAQGVIAAIPVLVAALPTIITSIIGFITTAIPQIIQAGISLLTALVAALPVIIEAIVAALPQIITAILTALTTSLPLLIDAGISLFTALVGALPQIITTIVAALPQIITAVLGAITAAIPQLIDAGIRLLTSGLLKVWLTSGFMPPVLRLVS</sequence>
<evidence type="ECO:0000259" key="3">
    <source>
        <dbReference type="Pfam" id="PF20155"/>
    </source>
</evidence>
<evidence type="ECO:0000256" key="2">
    <source>
        <dbReference type="SAM" id="Phobius"/>
    </source>
</evidence>
<dbReference type="PATRIC" id="fig|1403939.3.peg.35"/>
<dbReference type="InterPro" id="IPR016024">
    <property type="entry name" value="ARM-type_fold"/>
</dbReference>
<feature type="transmembrane region" description="Helical" evidence="2">
    <location>
        <begin position="607"/>
        <end position="634"/>
    </location>
</feature>
<dbReference type="SUPFAM" id="SSF57997">
    <property type="entry name" value="Tropomyosin"/>
    <property type="match status" value="1"/>
</dbReference>
<dbReference type="AlphaFoldDB" id="W1VRN1"/>
<keyword evidence="2" id="KW-0812">Transmembrane</keyword>
<name>W1VRN1_9ACTO</name>
<gene>
    <name evidence="4" type="ORF">Q605_AUC00041G0001</name>
</gene>
<dbReference type="EMBL" id="AZLV01000041">
    <property type="protein sequence ID" value="ETJ07460.1"/>
    <property type="molecule type" value="Genomic_DNA"/>
</dbReference>
<reference evidence="4 5" key="1">
    <citation type="submission" date="2013-12" db="EMBL/GenBank/DDBJ databases">
        <title>A Varibaculum cambriense genome reconstructed from a premature infant gut community with otherwise low bacterial novelty that shifts toward anaerobic metabolism during the third week of life.</title>
        <authorList>
            <person name="Brown C.T."/>
            <person name="Sharon I."/>
            <person name="Thomas B.C."/>
            <person name="Castelle C.J."/>
            <person name="Morowitz M.J."/>
            <person name="Banfield J.F."/>
        </authorList>
    </citation>
    <scope>NUCLEOTIDE SEQUENCE [LARGE SCALE GENOMIC DNA]</scope>
    <source>
        <strain evidence="5">DORA_12</strain>
    </source>
</reference>
<feature type="transmembrane region" description="Helical" evidence="2">
    <location>
        <begin position="580"/>
        <end position="601"/>
    </location>
</feature>
<protein>
    <submittedName>
        <fullName evidence="4">TP901 family phage tail tape measure protein</fullName>
    </submittedName>
</protein>
<dbReference type="Proteomes" id="UP000018852">
    <property type="component" value="Unassembled WGS sequence"/>
</dbReference>
<comment type="caution">
    <text evidence="4">The sequence shown here is derived from an EMBL/GenBank/DDBJ whole genome shotgun (WGS) entry which is preliminary data.</text>
</comment>
<proteinExistence type="predicted"/>
<feature type="coiled-coil region" evidence="1">
    <location>
        <begin position="50"/>
        <end position="119"/>
    </location>
</feature>
<evidence type="ECO:0000256" key="1">
    <source>
        <dbReference type="SAM" id="Coils"/>
    </source>
</evidence>
<dbReference type="InterPro" id="IPR013491">
    <property type="entry name" value="Tape_meas_N"/>
</dbReference>